<dbReference type="PROSITE" id="PS50011">
    <property type="entry name" value="PROTEIN_KINASE_DOM"/>
    <property type="match status" value="1"/>
</dbReference>
<evidence type="ECO:0000256" key="2">
    <source>
        <dbReference type="ARBA" id="ARBA00022840"/>
    </source>
</evidence>
<feature type="domain" description="Protein kinase" evidence="3">
    <location>
        <begin position="1"/>
        <end position="126"/>
    </location>
</feature>
<dbReference type="InterPro" id="IPR011009">
    <property type="entry name" value="Kinase-like_dom_sf"/>
</dbReference>
<dbReference type="AlphaFoldDB" id="A0A834LD94"/>
<dbReference type="PANTHER" id="PTHR24054">
    <property type="entry name" value="CASEIN KINASE II SUBUNIT ALPHA"/>
    <property type="match status" value="1"/>
</dbReference>
<dbReference type="GO" id="GO:0004674">
    <property type="term" value="F:protein serine/threonine kinase activity"/>
    <property type="evidence" value="ECO:0007669"/>
    <property type="project" value="InterPro"/>
</dbReference>
<sequence length="140" mass="16415">MWSLGCMFAGMIFRKDHFFYGHDNHDQLVKIAKDNALKTIVRDLEMLFDVLGTDELNAYLNKYHLELDPQLDALVGRHGRKPWSKFIHADNQHIVSPEAIDFLDKLLRYDHQDRLTAKEAMAHPYFSQVRAAENSRMRTQ</sequence>
<protein>
    <recommendedName>
        <fullName evidence="3">Protein kinase domain-containing protein</fullName>
    </recommendedName>
</protein>
<dbReference type="GO" id="GO:0005634">
    <property type="term" value="C:nucleus"/>
    <property type="evidence" value="ECO:0007669"/>
    <property type="project" value="TreeGrafter"/>
</dbReference>
<keyword evidence="2" id="KW-0067">ATP-binding</keyword>
<dbReference type="OrthoDB" id="10254671at2759"/>
<dbReference type="GO" id="GO:0005956">
    <property type="term" value="C:protein kinase CK2 complex"/>
    <property type="evidence" value="ECO:0007669"/>
    <property type="project" value="TreeGrafter"/>
</dbReference>
<keyword evidence="5" id="KW-1185">Reference proteome</keyword>
<reference evidence="4" key="1">
    <citation type="submission" date="2019-11" db="EMBL/GenBank/DDBJ databases">
        <authorList>
            <person name="Liu Y."/>
            <person name="Hou J."/>
            <person name="Li T.-Q."/>
            <person name="Guan C.-H."/>
            <person name="Wu X."/>
            <person name="Wu H.-Z."/>
            <person name="Ling F."/>
            <person name="Zhang R."/>
            <person name="Shi X.-G."/>
            <person name="Ren J.-P."/>
            <person name="Chen E.-F."/>
            <person name="Sun J.-M."/>
        </authorList>
    </citation>
    <scope>NUCLEOTIDE SEQUENCE</scope>
    <source>
        <strain evidence="4">Adult_tree_wgs_1</strain>
        <tissue evidence="4">Leaves</tissue>
    </source>
</reference>
<dbReference type="GO" id="GO:0005829">
    <property type="term" value="C:cytosol"/>
    <property type="evidence" value="ECO:0007669"/>
    <property type="project" value="TreeGrafter"/>
</dbReference>
<evidence type="ECO:0000313" key="5">
    <source>
        <dbReference type="Proteomes" id="UP000626092"/>
    </source>
</evidence>
<dbReference type="InterPro" id="IPR000719">
    <property type="entry name" value="Prot_kinase_dom"/>
</dbReference>
<dbReference type="Gene3D" id="1.10.510.10">
    <property type="entry name" value="Transferase(Phosphotransferase) domain 1"/>
    <property type="match status" value="2"/>
</dbReference>
<keyword evidence="1" id="KW-0547">Nucleotide-binding</keyword>
<proteinExistence type="predicted"/>
<dbReference type="Proteomes" id="UP000626092">
    <property type="component" value="Unassembled WGS sequence"/>
</dbReference>
<dbReference type="GO" id="GO:0051726">
    <property type="term" value="P:regulation of cell cycle"/>
    <property type="evidence" value="ECO:0007669"/>
    <property type="project" value="TreeGrafter"/>
</dbReference>
<evidence type="ECO:0000256" key="1">
    <source>
        <dbReference type="ARBA" id="ARBA00022741"/>
    </source>
</evidence>
<dbReference type="GO" id="GO:0005524">
    <property type="term" value="F:ATP binding"/>
    <property type="evidence" value="ECO:0007669"/>
    <property type="project" value="UniProtKB-KW"/>
</dbReference>
<organism evidence="4 5">
    <name type="scientific">Rhododendron simsii</name>
    <name type="common">Sims's rhododendron</name>
    <dbReference type="NCBI Taxonomy" id="118357"/>
    <lineage>
        <taxon>Eukaryota</taxon>
        <taxon>Viridiplantae</taxon>
        <taxon>Streptophyta</taxon>
        <taxon>Embryophyta</taxon>
        <taxon>Tracheophyta</taxon>
        <taxon>Spermatophyta</taxon>
        <taxon>Magnoliopsida</taxon>
        <taxon>eudicotyledons</taxon>
        <taxon>Gunneridae</taxon>
        <taxon>Pentapetalae</taxon>
        <taxon>asterids</taxon>
        <taxon>Ericales</taxon>
        <taxon>Ericaceae</taxon>
        <taxon>Ericoideae</taxon>
        <taxon>Rhodoreae</taxon>
        <taxon>Rhododendron</taxon>
    </lineage>
</organism>
<dbReference type="Pfam" id="PF00069">
    <property type="entry name" value="Pkinase"/>
    <property type="match status" value="1"/>
</dbReference>
<gene>
    <name evidence="4" type="ORF">RHSIM_Rhsim10G0103800</name>
</gene>
<evidence type="ECO:0000313" key="4">
    <source>
        <dbReference type="EMBL" id="KAF7129738.1"/>
    </source>
</evidence>
<dbReference type="SUPFAM" id="SSF56112">
    <property type="entry name" value="Protein kinase-like (PK-like)"/>
    <property type="match status" value="1"/>
</dbReference>
<comment type="caution">
    <text evidence="4">The sequence shown here is derived from an EMBL/GenBank/DDBJ whole genome shotgun (WGS) entry which is preliminary data.</text>
</comment>
<dbReference type="PANTHER" id="PTHR24054:SF56">
    <property type="entry name" value="CASEIN KINASE II SUBUNIT ALPHA-1"/>
    <property type="match status" value="1"/>
</dbReference>
<name>A0A834LD94_RHOSS</name>
<evidence type="ECO:0000259" key="3">
    <source>
        <dbReference type="PROSITE" id="PS50011"/>
    </source>
</evidence>
<dbReference type="InterPro" id="IPR045216">
    <property type="entry name" value="CK2_alpha"/>
</dbReference>
<dbReference type="EMBL" id="WJXA01000010">
    <property type="protein sequence ID" value="KAF7129738.1"/>
    <property type="molecule type" value="Genomic_DNA"/>
</dbReference>
<accession>A0A834LD94</accession>